<evidence type="ECO:0000313" key="2">
    <source>
        <dbReference type="EMBL" id="KAK8065077.1"/>
    </source>
</evidence>
<name>A0ABR1V2B5_9PEZI</name>
<reference evidence="2 3" key="1">
    <citation type="submission" date="2023-01" db="EMBL/GenBank/DDBJ databases">
        <title>Analysis of 21 Apiospora genomes using comparative genomics revels a genus with tremendous synthesis potential of carbohydrate active enzymes and secondary metabolites.</title>
        <authorList>
            <person name="Sorensen T."/>
        </authorList>
    </citation>
    <scope>NUCLEOTIDE SEQUENCE [LARGE SCALE GENOMIC DNA]</scope>
    <source>
        <strain evidence="2 3">CBS 114990</strain>
    </source>
</reference>
<accession>A0ABR1V2B5</accession>
<organism evidence="2 3">
    <name type="scientific">Apiospora hydei</name>
    <dbReference type="NCBI Taxonomy" id="1337664"/>
    <lineage>
        <taxon>Eukaryota</taxon>
        <taxon>Fungi</taxon>
        <taxon>Dikarya</taxon>
        <taxon>Ascomycota</taxon>
        <taxon>Pezizomycotina</taxon>
        <taxon>Sordariomycetes</taxon>
        <taxon>Xylariomycetidae</taxon>
        <taxon>Amphisphaeriales</taxon>
        <taxon>Apiosporaceae</taxon>
        <taxon>Apiospora</taxon>
    </lineage>
</organism>
<dbReference type="Proteomes" id="UP001433268">
    <property type="component" value="Unassembled WGS sequence"/>
</dbReference>
<feature type="region of interest" description="Disordered" evidence="1">
    <location>
        <begin position="1"/>
        <end position="23"/>
    </location>
</feature>
<protein>
    <submittedName>
        <fullName evidence="2">Uncharacterized protein</fullName>
    </submittedName>
</protein>
<sequence length="630" mass="72231">MESSETGAASGRHQDEQSEAQVAQKCDKLKGLYTNMMKKIRHVLDTAEAPKASGQDLVLAQTSAVEASNAYLKFRSETEQLKPLRRPSEPSPDKNIAGIFLPRLYDVPETLTKLPGEMRERVKQTVLQTPEFVHFQFYEDEEGIKCHNLNRIFAVLRSCVYYYELFRDSIAGSIAIEDDVREARRAALVRFGGPDEDFEKQGFTRERAWELQMFLERGKLAKPLFKVPLLFGDELHVSTIPFVPDVALFYLEGYLPNGFSIDAQALREEGVLEEDEDVDKLPRWVDHVHSALFPLHDVKGQLEQTMSYYDLELSGGYTPTREPYPVHATTYKKLFGRFSEYDSNLTECKILVGPFHPLWGAPRDGSDESKGFSLDSTLPGTHLEEIYPDRSLEEQGIDDEAEREAIEYVFERVRFLYDMTLDGQRNLLRPGNAAGRHWLNSLGRAHPFDEIVAGDEPLIDARQWLRGLGGRAFLRSDMGRQWLSSEGSREFLRDPESGHVYLDSADGRVWLETEAGQRYLEEDEARLFIHSGPGERWMKTENGKIWKGTRAIKEPDEELRSRQKAPDHNPAQVRLRDMEYIDVNLGFKPTFVRFKKVSPFGDSGAHDDYEYHGYDWKEKGKEPVFSLAQR</sequence>
<dbReference type="RefSeq" id="XP_066661831.1">
    <property type="nucleotide sequence ID" value="XM_066816139.1"/>
</dbReference>
<proteinExistence type="predicted"/>
<evidence type="ECO:0000256" key="1">
    <source>
        <dbReference type="SAM" id="MobiDB-lite"/>
    </source>
</evidence>
<dbReference type="GeneID" id="92049199"/>
<dbReference type="EMBL" id="JAQQWN010000009">
    <property type="protein sequence ID" value="KAK8065077.1"/>
    <property type="molecule type" value="Genomic_DNA"/>
</dbReference>
<comment type="caution">
    <text evidence="2">The sequence shown here is derived from an EMBL/GenBank/DDBJ whole genome shotgun (WGS) entry which is preliminary data.</text>
</comment>
<gene>
    <name evidence="2" type="ORF">PG997_011824</name>
</gene>
<evidence type="ECO:0000313" key="3">
    <source>
        <dbReference type="Proteomes" id="UP001433268"/>
    </source>
</evidence>
<keyword evidence="3" id="KW-1185">Reference proteome</keyword>